<dbReference type="GO" id="GO:0005249">
    <property type="term" value="F:voltage-gated potassium channel activity"/>
    <property type="evidence" value="ECO:0007669"/>
    <property type="project" value="InterPro"/>
</dbReference>
<evidence type="ECO:0000256" key="4">
    <source>
        <dbReference type="ARBA" id="ARBA00022989"/>
    </source>
</evidence>
<keyword evidence="9" id="KW-0732">Signal</keyword>
<accession>A7S0N2</accession>
<dbReference type="SUPFAM" id="SSF81324">
    <property type="entry name" value="Voltage-gated potassium channels"/>
    <property type="match status" value="1"/>
</dbReference>
<dbReference type="InParanoid" id="A7S0N2"/>
<dbReference type="InterPro" id="IPR028325">
    <property type="entry name" value="VG_K_chnl"/>
</dbReference>
<dbReference type="PhylomeDB" id="A7S0N2"/>
<proteinExistence type="predicted"/>
<dbReference type="OrthoDB" id="5953876at2759"/>
<dbReference type="GO" id="GO:0005634">
    <property type="term" value="C:nucleus"/>
    <property type="evidence" value="ECO:0000318"/>
    <property type="project" value="GO_Central"/>
</dbReference>
<dbReference type="Gene3D" id="1.10.287.70">
    <property type="match status" value="1"/>
</dbReference>
<comment type="subcellular location">
    <subcellularLocation>
        <location evidence="1">Membrane</location>
        <topology evidence="1">Multi-pass membrane protein</topology>
    </subcellularLocation>
</comment>
<feature type="transmembrane region" description="Helical" evidence="8">
    <location>
        <begin position="456"/>
        <end position="477"/>
    </location>
</feature>
<name>A7S0N2_NEMVE</name>
<evidence type="ECO:0000256" key="3">
    <source>
        <dbReference type="ARBA" id="ARBA00022692"/>
    </source>
</evidence>
<evidence type="ECO:0000256" key="2">
    <source>
        <dbReference type="ARBA" id="ARBA00022448"/>
    </source>
</evidence>
<evidence type="ECO:0000259" key="10">
    <source>
        <dbReference type="Pfam" id="PF07885"/>
    </source>
</evidence>
<dbReference type="SUPFAM" id="SSF53850">
    <property type="entry name" value="Periplasmic binding protein-like II"/>
    <property type="match status" value="1"/>
</dbReference>
<evidence type="ECO:0000256" key="5">
    <source>
        <dbReference type="ARBA" id="ARBA00023065"/>
    </source>
</evidence>
<evidence type="ECO:0000256" key="7">
    <source>
        <dbReference type="ARBA" id="ARBA00023303"/>
    </source>
</evidence>
<feature type="chain" id="PRO_5002711682" description="Potassium channel domain-containing protein" evidence="9">
    <location>
        <begin position="18"/>
        <end position="543"/>
    </location>
</feature>
<dbReference type="OMA" id="HICEGAN"/>
<feature type="transmembrane region" description="Helical" evidence="8">
    <location>
        <begin position="282"/>
        <end position="306"/>
    </location>
</feature>
<feature type="transmembrane region" description="Helical" evidence="8">
    <location>
        <begin position="249"/>
        <end position="270"/>
    </location>
</feature>
<dbReference type="InterPro" id="IPR013099">
    <property type="entry name" value="K_chnl_dom"/>
</dbReference>
<keyword evidence="5" id="KW-0406">Ion transport</keyword>
<dbReference type="HOGENOM" id="CLU_037255_0_0_1"/>
<keyword evidence="2" id="KW-0813">Transport</keyword>
<sequence>MAFAELFLLLFLPGLEGTKISWIAVNDTLMEETVQHNTKLNTTTPLTFGVPVCNQECPKVIRVGWIEAKPYIFYENKENITRSNSSKTGKMASNGSVGTKTATAQTFSDDSTQHTIKGIFNDILKSAVNLCCAQRNCNQTQVSFAPPATTLQTLNINLMRGEYDMILPVHICEGANSYHGYPYVHLMNSPGVVLVVQKSRKRVEKTDKLVETLQEAWPVVMVTLLLTIMAGITIWALDTYKNPVEFPRSFPHGALEGCWWAFVTMTTVGYGDRAPKSHVGRVFGIVWITVGLAVCSFLTATLSSALTTTFVKQPESIMGKKIGVVDKFGFEVAVQQGALPKEYRTLRNAYNALVDNKVEGLLLELYSGSHFAAEHGGLEIDRNINSPYSLGIAASLDPNLTTTRRCLQNIQRYKTSAIVKIIERYARTKNTTLTDKSSPDDAVRLFDPNSERLRKMLYVLSTVVGLMCIMGILYEILRMRFSHSVKTAVACPAEHADDSLDGKLRRLERALSDISDELRRVKLQRQKADNMADMAFATPEIRQ</sequence>
<feature type="domain" description="Potassium channel" evidence="10">
    <location>
        <begin position="226"/>
        <end position="307"/>
    </location>
</feature>
<dbReference type="KEGG" id="nve:5514656"/>
<gene>
    <name evidence="11" type="ORF">NEMVEDRAFT_v1g204963</name>
</gene>
<evidence type="ECO:0000256" key="9">
    <source>
        <dbReference type="SAM" id="SignalP"/>
    </source>
</evidence>
<dbReference type="PANTHER" id="PTHR11537">
    <property type="entry name" value="VOLTAGE-GATED POTASSIUM CHANNEL"/>
    <property type="match status" value="1"/>
</dbReference>
<dbReference type="AlphaFoldDB" id="A7S0N2"/>
<evidence type="ECO:0000256" key="8">
    <source>
        <dbReference type="SAM" id="Phobius"/>
    </source>
</evidence>
<keyword evidence="4 8" id="KW-1133">Transmembrane helix</keyword>
<dbReference type="Proteomes" id="UP000001593">
    <property type="component" value="Unassembled WGS sequence"/>
</dbReference>
<keyword evidence="12" id="KW-1185">Reference proteome</keyword>
<evidence type="ECO:0000313" key="11">
    <source>
        <dbReference type="EMBL" id="EDO42767.1"/>
    </source>
</evidence>
<dbReference type="Pfam" id="PF07885">
    <property type="entry name" value="Ion_trans_2"/>
    <property type="match status" value="1"/>
</dbReference>
<reference evidence="11 12" key="1">
    <citation type="journal article" date="2007" name="Science">
        <title>Sea anemone genome reveals ancestral eumetazoan gene repertoire and genomic organization.</title>
        <authorList>
            <person name="Putnam N.H."/>
            <person name="Srivastava M."/>
            <person name="Hellsten U."/>
            <person name="Dirks B."/>
            <person name="Chapman J."/>
            <person name="Salamov A."/>
            <person name="Terry A."/>
            <person name="Shapiro H."/>
            <person name="Lindquist E."/>
            <person name="Kapitonov V.V."/>
            <person name="Jurka J."/>
            <person name="Genikhovich G."/>
            <person name="Grigoriev I.V."/>
            <person name="Lucas S.M."/>
            <person name="Steele R.E."/>
            <person name="Finnerty J.R."/>
            <person name="Technau U."/>
            <person name="Martindale M.Q."/>
            <person name="Rokhsar D.S."/>
        </authorList>
    </citation>
    <scope>NUCLEOTIDE SEQUENCE [LARGE SCALE GENOMIC DNA]</scope>
    <source>
        <strain evidence="12">CH2 X CH6</strain>
    </source>
</reference>
<organism evidence="11 12">
    <name type="scientific">Nematostella vectensis</name>
    <name type="common">Starlet sea anemone</name>
    <dbReference type="NCBI Taxonomy" id="45351"/>
    <lineage>
        <taxon>Eukaryota</taxon>
        <taxon>Metazoa</taxon>
        <taxon>Cnidaria</taxon>
        <taxon>Anthozoa</taxon>
        <taxon>Hexacorallia</taxon>
        <taxon>Actiniaria</taxon>
        <taxon>Edwardsiidae</taxon>
        <taxon>Nematostella</taxon>
    </lineage>
</organism>
<dbReference type="EMBL" id="DS469561">
    <property type="protein sequence ID" value="EDO42767.1"/>
    <property type="molecule type" value="Genomic_DNA"/>
</dbReference>
<evidence type="ECO:0000256" key="6">
    <source>
        <dbReference type="ARBA" id="ARBA00023136"/>
    </source>
</evidence>
<keyword evidence="7" id="KW-0407">Ion channel</keyword>
<feature type="transmembrane region" description="Helical" evidence="8">
    <location>
        <begin position="216"/>
        <end position="237"/>
    </location>
</feature>
<keyword evidence="3 8" id="KW-0812">Transmembrane</keyword>
<feature type="signal peptide" evidence="9">
    <location>
        <begin position="1"/>
        <end position="17"/>
    </location>
</feature>
<dbReference type="STRING" id="45351.A7S0N2"/>
<dbReference type="PANTHER" id="PTHR11537:SF252">
    <property type="entry name" value="POTASSIUM VOLTAGE-GATED CHANNEL PROTEIN SHAW"/>
    <property type="match status" value="1"/>
</dbReference>
<dbReference type="GO" id="GO:0008076">
    <property type="term" value="C:voltage-gated potassium channel complex"/>
    <property type="evidence" value="ECO:0007669"/>
    <property type="project" value="InterPro"/>
</dbReference>
<keyword evidence="6 8" id="KW-0472">Membrane</keyword>
<evidence type="ECO:0000313" key="12">
    <source>
        <dbReference type="Proteomes" id="UP000001593"/>
    </source>
</evidence>
<evidence type="ECO:0000256" key="1">
    <source>
        <dbReference type="ARBA" id="ARBA00004141"/>
    </source>
</evidence>
<protein>
    <recommendedName>
        <fullName evidence="10">Potassium channel domain-containing protein</fullName>
    </recommendedName>
</protein>